<dbReference type="PANTHER" id="PTHR11439:SF524">
    <property type="entry name" value="RNA-DIRECTED DNA POLYMERASE, PROTEIN KINASE RLK-PELLE-DLSV FAMILY"/>
    <property type="match status" value="1"/>
</dbReference>
<organism evidence="2 3">
    <name type="scientific">Lolium multiflorum</name>
    <name type="common">Italian ryegrass</name>
    <name type="synonym">Lolium perenne subsp. multiflorum</name>
    <dbReference type="NCBI Taxonomy" id="4521"/>
    <lineage>
        <taxon>Eukaryota</taxon>
        <taxon>Viridiplantae</taxon>
        <taxon>Streptophyta</taxon>
        <taxon>Embryophyta</taxon>
        <taxon>Tracheophyta</taxon>
        <taxon>Spermatophyta</taxon>
        <taxon>Magnoliopsida</taxon>
        <taxon>Liliopsida</taxon>
        <taxon>Poales</taxon>
        <taxon>Poaceae</taxon>
        <taxon>BOP clade</taxon>
        <taxon>Pooideae</taxon>
        <taxon>Poodae</taxon>
        <taxon>Poeae</taxon>
        <taxon>Poeae Chloroplast Group 2 (Poeae type)</taxon>
        <taxon>Loliodinae</taxon>
        <taxon>Loliinae</taxon>
        <taxon>Lolium</taxon>
    </lineage>
</organism>
<keyword evidence="3" id="KW-1185">Reference proteome</keyword>
<dbReference type="Proteomes" id="UP001231189">
    <property type="component" value="Unassembled WGS sequence"/>
</dbReference>
<feature type="region of interest" description="Disordered" evidence="1">
    <location>
        <begin position="1"/>
        <end position="36"/>
    </location>
</feature>
<comment type="caution">
    <text evidence="2">The sequence shown here is derived from an EMBL/GenBank/DDBJ whole genome shotgun (WGS) entry which is preliminary data.</text>
</comment>
<gene>
    <name evidence="2" type="ORF">QYE76_030125</name>
</gene>
<feature type="compositionally biased region" description="Acidic residues" evidence="1">
    <location>
        <begin position="23"/>
        <end position="36"/>
    </location>
</feature>
<dbReference type="PANTHER" id="PTHR11439">
    <property type="entry name" value="GAG-POL-RELATED RETROTRANSPOSON"/>
    <property type="match status" value="1"/>
</dbReference>
<proteinExistence type="predicted"/>
<dbReference type="CDD" id="cd09272">
    <property type="entry name" value="RNase_HI_RT_Ty1"/>
    <property type="match status" value="1"/>
</dbReference>
<name>A0AAD8VG71_LOLMU</name>
<evidence type="ECO:0000313" key="3">
    <source>
        <dbReference type="Proteomes" id="UP001231189"/>
    </source>
</evidence>
<evidence type="ECO:0000313" key="2">
    <source>
        <dbReference type="EMBL" id="KAK1606452.1"/>
    </source>
</evidence>
<dbReference type="AlphaFoldDB" id="A0AAD8VG71"/>
<reference evidence="2" key="1">
    <citation type="submission" date="2023-07" db="EMBL/GenBank/DDBJ databases">
        <title>A chromosome-level genome assembly of Lolium multiflorum.</title>
        <authorList>
            <person name="Chen Y."/>
            <person name="Copetti D."/>
            <person name="Kolliker R."/>
            <person name="Studer B."/>
        </authorList>
    </citation>
    <scope>NUCLEOTIDE SEQUENCE</scope>
    <source>
        <strain evidence="2">02402/16</strain>
        <tissue evidence="2">Leaf</tissue>
    </source>
</reference>
<dbReference type="EMBL" id="JAUUTY010000007">
    <property type="protein sequence ID" value="KAK1606452.1"/>
    <property type="molecule type" value="Genomic_DNA"/>
</dbReference>
<sequence length="275" mass="30931">MMEGNEEEEEDDDSYPMFPEYGDAADNEDNEAEDQEAPDELLMMILAQNGVTDSGFGKLLAIMKRKLPRGNELPASTYEAKKVVCPLGLDVQKIHACINDRILYRGEYENLDACPVCTALRYKIRRDDPGDVEGERPRKRVPAKVMWQVTVSRSSAEAEYRAVAHVVAETVWLRQLLSELHRPIDQATIVYCDNISAVYMSGNPVQHRGTKHIEIDIHFVREKVALGQVRVLHVPTSAQFADIFTKGLATTPFQDIRFSLNVVEPTVDTAGDVRI</sequence>
<protein>
    <submittedName>
        <fullName evidence="2">Uncharacterized protein</fullName>
    </submittedName>
</protein>
<accession>A0AAD8VG71</accession>
<feature type="compositionally biased region" description="Acidic residues" evidence="1">
    <location>
        <begin position="1"/>
        <end position="14"/>
    </location>
</feature>
<evidence type="ECO:0000256" key="1">
    <source>
        <dbReference type="SAM" id="MobiDB-lite"/>
    </source>
</evidence>